<dbReference type="AlphaFoldDB" id="A0A6J7VTK5"/>
<protein>
    <submittedName>
        <fullName evidence="1">Unannotated protein</fullName>
    </submittedName>
</protein>
<gene>
    <name evidence="1" type="ORF">UFOPK4424_00502</name>
</gene>
<evidence type="ECO:0000313" key="1">
    <source>
        <dbReference type="EMBL" id="CAB5118681.1"/>
    </source>
</evidence>
<accession>A0A6J7VTK5</accession>
<sequence>MNRRVLWISLAIISFSTLPIGLASADVTPIVEIEQSTSGRMVLRPCASPAHLTCIESLSAILPNGTTNEFKLLQAPTGSYLDSKNQVTENSLTSWSFVDVDGTTRQMYTDGNLSGENYRGEQVNFNLQPKMAFAFVSPPVKDVTSSIKFKFVFRSSWVVPVAAFLMASNAEYKVEKIENGHRYTYVGSPFVGTNYSGGPLTGLSNEASDQTKSDSENIRMYFLIDHASSIPGGSYGDTRCSKLGYPVTSHNAYGGGIPHLVDNDTMKFEIYSPHLLSTGAPSTGFFSTYMSVAWMDCMWPGNNVSKSPKVEVSVINSDGTAQIATTSFKIENGFLVVNARGFHFSAPTIQLKAIKAENPTPVVSASPEPTPMASEKAVVAAPVIKSPKKVTISCIKMKTLKKITGINPKCPSGYKKK</sequence>
<name>A0A6J7VTK5_9ZZZZ</name>
<dbReference type="EMBL" id="CAFBRW010000081">
    <property type="protein sequence ID" value="CAB5118681.1"/>
    <property type="molecule type" value="Genomic_DNA"/>
</dbReference>
<reference evidence="1" key="1">
    <citation type="submission" date="2020-05" db="EMBL/GenBank/DDBJ databases">
        <authorList>
            <person name="Chiriac C."/>
            <person name="Salcher M."/>
            <person name="Ghai R."/>
            <person name="Kavagutti S V."/>
        </authorList>
    </citation>
    <scope>NUCLEOTIDE SEQUENCE</scope>
</reference>
<organism evidence="1">
    <name type="scientific">freshwater metagenome</name>
    <dbReference type="NCBI Taxonomy" id="449393"/>
    <lineage>
        <taxon>unclassified sequences</taxon>
        <taxon>metagenomes</taxon>
        <taxon>ecological metagenomes</taxon>
    </lineage>
</organism>
<proteinExistence type="predicted"/>